<sequence length="272" mass="28146">MQAAARRDLRGVVESVAGPQSGGECVRGVGAEQMWNGAIGRSGLGLLGFRLGGAVFAALALLAVAAEAEPVKLRVTAAASEDGTAAGPVSWSAVPLDLPEDADVFDAMVMTQEPVEGAWEVLLEPGRYLLSGFTEAELYEAEVEVSARMAEVVVPVLVIEGGVALRCAEAECAYSDPQTGLVATVPQGWAVEVPYFADLGDGTLASEISTVFFEDLEGDGGAVWFLNPLDWIDGDTGPCRAVALGSLCTFELSEAAEAGFAVIAPSLQRVAP</sequence>
<evidence type="ECO:0000313" key="2">
    <source>
        <dbReference type="EMBL" id="NEX44716.1"/>
    </source>
</evidence>
<dbReference type="Proteomes" id="UP000481421">
    <property type="component" value="Unassembled WGS sequence"/>
</dbReference>
<keyword evidence="3" id="KW-1185">Reference proteome</keyword>
<accession>A0A6B3RHJ4</accession>
<feature type="transmembrane region" description="Helical" evidence="1">
    <location>
        <begin position="44"/>
        <end position="66"/>
    </location>
</feature>
<proteinExistence type="predicted"/>
<evidence type="ECO:0000313" key="3">
    <source>
        <dbReference type="Proteomes" id="UP000481421"/>
    </source>
</evidence>
<protein>
    <submittedName>
        <fullName evidence="2">Uncharacterized protein</fullName>
    </submittedName>
</protein>
<dbReference type="AlphaFoldDB" id="A0A6B3RHJ4"/>
<keyword evidence="1" id="KW-0812">Transmembrane</keyword>
<dbReference type="EMBL" id="JAAIKE010000001">
    <property type="protein sequence ID" value="NEX44716.1"/>
    <property type="molecule type" value="Genomic_DNA"/>
</dbReference>
<comment type="caution">
    <text evidence="2">The sequence shown here is derived from an EMBL/GenBank/DDBJ whole genome shotgun (WGS) entry which is preliminary data.</text>
</comment>
<gene>
    <name evidence="2" type="ORF">G3572_00735</name>
</gene>
<evidence type="ECO:0000256" key="1">
    <source>
        <dbReference type="SAM" id="Phobius"/>
    </source>
</evidence>
<keyword evidence="1" id="KW-1133">Transmembrane helix</keyword>
<reference evidence="2 3" key="1">
    <citation type="submission" date="2020-02" db="EMBL/GenBank/DDBJ databases">
        <title>Rhodobacter algicola sp. nov., isolated from microalga culture.</title>
        <authorList>
            <person name="Park C.-Y."/>
        </authorList>
    </citation>
    <scope>NUCLEOTIDE SEQUENCE [LARGE SCALE GENOMIC DNA]</scope>
    <source>
        <strain evidence="2 3">ETT8</strain>
    </source>
</reference>
<organism evidence="2 3">
    <name type="scientific">Pseudotabrizicola algicola</name>
    <dbReference type="NCBI Taxonomy" id="2709381"/>
    <lineage>
        <taxon>Bacteria</taxon>
        <taxon>Pseudomonadati</taxon>
        <taxon>Pseudomonadota</taxon>
        <taxon>Alphaproteobacteria</taxon>
        <taxon>Rhodobacterales</taxon>
        <taxon>Paracoccaceae</taxon>
        <taxon>Pseudotabrizicola</taxon>
    </lineage>
</organism>
<name>A0A6B3RHJ4_9RHOB</name>
<keyword evidence="1" id="KW-0472">Membrane</keyword>
<dbReference type="RefSeq" id="WP_164608765.1">
    <property type="nucleotide sequence ID" value="NZ_JAAIKE010000001.1"/>
</dbReference>